<protein>
    <submittedName>
        <fullName evidence="4">DUF1768 domain-containing protein</fullName>
    </submittedName>
</protein>
<dbReference type="SUPFAM" id="SSF143990">
    <property type="entry name" value="YbiA-like"/>
    <property type="match status" value="1"/>
</dbReference>
<dbReference type="InterPro" id="IPR012816">
    <property type="entry name" value="NADAR"/>
</dbReference>
<evidence type="ECO:0000256" key="2">
    <source>
        <dbReference type="ARBA" id="ARBA00000751"/>
    </source>
</evidence>
<comment type="catalytic activity">
    <reaction evidence="1">
        <text>5-amino-6-(5-phospho-D-ribosylamino)uracil + H2O = 5,6-diaminouracil + D-ribose 5-phosphate</text>
        <dbReference type="Rhea" id="RHEA:55020"/>
        <dbReference type="ChEBI" id="CHEBI:15377"/>
        <dbReference type="ChEBI" id="CHEBI:46252"/>
        <dbReference type="ChEBI" id="CHEBI:58453"/>
        <dbReference type="ChEBI" id="CHEBI:78346"/>
    </reaction>
</comment>
<comment type="catalytic activity">
    <reaction evidence="2">
        <text>2,5-diamino-6-hydroxy-4-(5-phosphoribosylamino)-pyrimidine + H2O = 2,5,6-triamino-4-hydroxypyrimidine + D-ribose 5-phosphate</text>
        <dbReference type="Rhea" id="RHEA:23436"/>
        <dbReference type="ChEBI" id="CHEBI:15377"/>
        <dbReference type="ChEBI" id="CHEBI:58614"/>
        <dbReference type="ChEBI" id="CHEBI:78346"/>
        <dbReference type="ChEBI" id="CHEBI:137796"/>
    </reaction>
</comment>
<dbReference type="AlphaFoldDB" id="A0A229R9S0"/>
<accession>A0A229R9S0</accession>
<reference evidence="4 5" key="1">
    <citation type="submission" date="2017-07" db="EMBL/GenBank/DDBJ databases">
        <title>Amycolatopsis alba DSM 44262 Genome sequencing and assembly.</title>
        <authorList>
            <person name="Kaur N."/>
            <person name="Mayilraj S."/>
        </authorList>
    </citation>
    <scope>NUCLEOTIDE SEQUENCE [LARGE SCALE GENOMIC DNA]</scope>
    <source>
        <strain evidence="4 5">DSM 44262</strain>
    </source>
</reference>
<keyword evidence="5" id="KW-1185">Reference proteome</keyword>
<dbReference type="InterPro" id="IPR037238">
    <property type="entry name" value="YbiA-like_sf"/>
</dbReference>
<organism evidence="4 5">
    <name type="scientific">Amycolatopsis alba DSM 44262</name>
    <dbReference type="NCBI Taxonomy" id="1125972"/>
    <lineage>
        <taxon>Bacteria</taxon>
        <taxon>Bacillati</taxon>
        <taxon>Actinomycetota</taxon>
        <taxon>Actinomycetes</taxon>
        <taxon>Pseudonocardiales</taxon>
        <taxon>Pseudonocardiaceae</taxon>
        <taxon>Amycolatopsis</taxon>
    </lineage>
</organism>
<sequence>MDSIENFRGRYEFLSNFYRHTIVGAGGIPYTTNEAAFQAAKTTNLLERCLIAAAPRPEEAKRRGRLITLRPDWDDSGRHIVMRAVLRAKFADPNLSRQLLATGAARLVEGNRWHDDFWGDCRCGQARCARPGRNFLGRYLTQLRTELANR</sequence>
<name>A0A229R9S0_AMYAL</name>
<dbReference type="CDD" id="cd15457">
    <property type="entry name" value="NADAR"/>
    <property type="match status" value="1"/>
</dbReference>
<comment type="caution">
    <text evidence="4">The sequence shown here is derived from an EMBL/GenBank/DDBJ whole genome shotgun (WGS) entry which is preliminary data.</text>
</comment>
<dbReference type="Proteomes" id="UP000215563">
    <property type="component" value="Unassembled WGS sequence"/>
</dbReference>
<dbReference type="Gene3D" id="1.10.357.40">
    <property type="entry name" value="YbiA-like"/>
    <property type="match status" value="1"/>
</dbReference>
<dbReference type="OrthoDB" id="643483at2"/>
<gene>
    <name evidence="4" type="ORF">CFP75_38250</name>
</gene>
<proteinExistence type="predicted"/>
<dbReference type="RefSeq" id="WP_020636255.1">
    <property type="nucleotide sequence ID" value="NZ_KB913032.1"/>
</dbReference>
<evidence type="ECO:0000259" key="3">
    <source>
        <dbReference type="Pfam" id="PF08719"/>
    </source>
</evidence>
<evidence type="ECO:0000313" key="4">
    <source>
        <dbReference type="EMBL" id="OXM43422.1"/>
    </source>
</evidence>
<evidence type="ECO:0000313" key="5">
    <source>
        <dbReference type="Proteomes" id="UP000215563"/>
    </source>
</evidence>
<evidence type="ECO:0000256" key="1">
    <source>
        <dbReference type="ARBA" id="ARBA00000022"/>
    </source>
</evidence>
<dbReference type="Pfam" id="PF08719">
    <property type="entry name" value="NADAR"/>
    <property type="match status" value="1"/>
</dbReference>
<feature type="domain" description="NADAR" evidence="3">
    <location>
        <begin position="10"/>
        <end position="147"/>
    </location>
</feature>
<dbReference type="EMBL" id="NMQU01000148">
    <property type="protein sequence ID" value="OXM43422.1"/>
    <property type="molecule type" value="Genomic_DNA"/>
</dbReference>